<reference evidence="1" key="1">
    <citation type="journal article" date="2019" name="Sci. Rep.">
        <title>Draft genome of Tanacetum cinerariifolium, the natural source of mosquito coil.</title>
        <authorList>
            <person name="Yamashiro T."/>
            <person name="Shiraishi A."/>
            <person name="Satake H."/>
            <person name="Nakayama K."/>
        </authorList>
    </citation>
    <scope>NUCLEOTIDE SEQUENCE</scope>
</reference>
<evidence type="ECO:0000313" key="1">
    <source>
        <dbReference type="EMBL" id="GEU82847.1"/>
    </source>
</evidence>
<organism evidence="1">
    <name type="scientific">Tanacetum cinerariifolium</name>
    <name type="common">Dalmatian daisy</name>
    <name type="synonym">Chrysanthemum cinerariifolium</name>
    <dbReference type="NCBI Taxonomy" id="118510"/>
    <lineage>
        <taxon>Eukaryota</taxon>
        <taxon>Viridiplantae</taxon>
        <taxon>Streptophyta</taxon>
        <taxon>Embryophyta</taxon>
        <taxon>Tracheophyta</taxon>
        <taxon>Spermatophyta</taxon>
        <taxon>Magnoliopsida</taxon>
        <taxon>eudicotyledons</taxon>
        <taxon>Gunneridae</taxon>
        <taxon>Pentapetalae</taxon>
        <taxon>asterids</taxon>
        <taxon>campanulids</taxon>
        <taxon>Asterales</taxon>
        <taxon>Asteraceae</taxon>
        <taxon>Asteroideae</taxon>
        <taxon>Anthemideae</taxon>
        <taxon>Anthemidinae</taxon>
        <taxon>Tanacetum</taxon>
    </lineage>
</organism>
<dbReference type="AlphaFoldDB" id="A0A6L2NBI8"/>
<comment type="caution">
    <text evidence="1">The sequence shown here is derived from an EMBL/GenBank/DDBJ whole genome shotgun (WGS) entry which is preliminary data.</text>
</comment>
<name>A0A6L2NBI8_TANCI</name>
<protein>
    <submittedName>
        <fullName evidence="1">Uncharacterized protein</fullName>
    </submittedName>
</protein>
<accession>A0A6L2NBI8</accession>
<dbReference type="EMBL" id="BKCJ010008561">
    <property type="protein sequence ID" value="GEU82847.1"/>
    <property type="molecule type" value="Genomic_DNA"/>
</dbReference>
<gene>
    <name evidence="1" type="ORF">Tci_054825</name>
</gene>
<sequence length="310" mass="35998">MHPNRGRIEAIDADEDITLVDMETEVDFGPELQGRLEEKDEVNVAAKEVNVVEPTVFDDEEVTMTMAQTLIKMKAKKERILDEQMAKRLHDEEVEQAAAREKQEQDDFKRAQELQQKYQCLKRKPISVAQARKNMIVYLKNMAGYKMEHFKGMTYDQVIPIFEREYNKVQTFLKPDRDEEPTKKRVAKETFLQESFKKLRVEVEVSGSESTQDTPTIDPKEMSKEDVQNMLQIVLVAEFKVEALQVKVGGITQAYQSFEDMLKNFDREDLDALGRLVKERFSTAVPTVDKEKALWVKLKRLFKPNADDVI</sequence>
<proteinExistence type="predicted"/>